<dbReference type="Gene3D" id="3.40.50.1820">
    <property type="entry name" value="alpha/beta hydrolase"/>
    <property type="match status" value="1"/>
</dbReference>
<comment type="caution">
    <text evidence="4">The sequence shown here is derived from an EMBL/GenBank/DDBJ whole genome shotgun (WGS) entry which is preliminary data.</text>
</comment>
<keyword evidence="2" id="KW-0472">Membrane</keyword>
<keyword evidence="2" id="KW-0812">Transmembrane</keyword>
<feature type="domain" description="BD-FAE-like" evidence="3">
    <location>
        <begin position="148"/>
        <end position="355"/>
    </location>
</feature>
<name>A0ABQ5V6V4_9PROT</name>
<evidence type="ECO:0000256" key="1">
    <source>
        <dbReference type="ARBA" id="ARBA00022801"/>
    </source>
</evidence>
<keyword evidence="5" id="KW-1185">Reference proteome</keyword>
<dbReference type="PANTHER" id="PTHR48081">
    <property type="entry name" value="AB HYDROLASE SUPERFAMILY PROTEIN C4A8.06C"/>
    <property type="match status" value="1"/>
</dbReference>
<dbReference type="InterPro" id="IPR049492">
    <property type="entry name" value="BD-FAE-like_dom"/>
</dbReference>
<proteinExistence type="predicted"/>
<accession>A0ABQ5V6V4</accession>
<dbReference type="PANTHER" id="PTHR48081:SF33">
    <property type="entry name" value="KYNURENINE FORMAMIDASE"/>
    <property type="match status" value="1"/>
</dbReference>
<reference evidence="4" key="2">
    <citation type="submission" date="2023-01" db="EMBL/GenBank/DDBJ databases">
        <title>Draft genome sequence of Algimonas ampicilliniresistens strain NBRC 108219.</title>
        <authorList>
            <person name="Sun Q."/>
            <person name="Mori K."/>
        </authorList>
    </citation>
    <scope>NUCLEOTIDE SEQUENCE</scope>
    <source>
        <strain evidence="4">NBRC 108219</strain>
    </source>
</reference>
<feature type="transmembrane region" description="Helical" evidence="2">
    <location>
        <begin position="76"/>
        <end position="94"/>
    </location>
</feature>
<evidence type="ECO:0000256" key="2">
    <source>
        <dbReference type="SAM" id="Phobius"/>
    </source>
</evidence>
<evidence type="ECO:0000259" key="3">
    <source>
        <dbReference type="Pfam" id="PF20434"/>
    </source>
</evidence>
<protein>
    <recommendedName>
        <fullName evidence="3">BD-FAE-like domain-containing protein</fullName>
    </recommendedName>
</protein>
<reference evidence="4" key="1">
    <citation type="journal article" date="2014" name="Int. J. Syst. Evol. Microbiol.">
        <title>Complete genome of a new Firmicutes species belonging to the dominant human colonic microbiota ('Ruminococcus bicirculans') reveals two chromosomes and a selective capacity to utilize plant glucans.</title>
        <authorList>
            <consortium name="NISC Comparative Sequencing Program"/>
            <person name="Wegmann U."/>
            <person name="Louis P."/>
            <person name="Goesmann A."/>
            <person name="Henrissat B."/>
            <person name="Duncan S.H."/>
            <person name="Flint H.J."/>
        </authorList>
    </citation>
    <scope>NUCLEOTIDE SEQUENCE</scope>
    <source>
        <strain evidence="4">NBRC 108219</strain>
    </source>
</reference>
<feature type="transmembrane region" description="Helical" evidence="2">
    <location>
        <begin position="38"/>
        <end position="64"/>
    </location>
</feature>
<dbReference type="SUPFAM" id="SSF53474">
    <property type="entry name" value="alpha/beta-Hydrolases"/>
    <property type="match status" value="1"/>
</dbReference>
<sequence length="405" mass="44320">MPTILFLIHCLVALNLFGAALAGAVHTTLVRKVRNLSFVYFGWSLAGQVLALPLLLATVGSLYLAQFGARPSPVIAIANLATIILFVIILFRAWRGSLKLSKVVRNRRGGVFGRFVLGALFPFRLRGRSVTRLKNIAYGPKGRRNLVDVYAPKKTPSSLMPVLMTVHGGGWVIGRKGQQSQPLIQYMASQGWLVVDINYRLGPWTRMPAMIQDVLRAVAWIKANIERYNGNPDFVALSGGSAGGHLVALAALASDAQSFKPGFETVDCSIDACVPVYGLYDLLNDNGAMRGGFEELQKFMTMLVMPGSPNTHKDAWQQASPINYIGQDAPPMMFLHGRHDALADFESAKSFAQSLERVSNNAVLFVDLPGSQHGYDFAHAPPTPEHVRAVHRFLEEVRSGKILAK</sequence>
<evidence type="ECO:0000313" key="4">
    <source>
        <dbReference type="EMBL" id="GLQ22454.1"/>
    </source>
</evidence>
<organism evidence="4 5">
    <name type="scientific">Algimonas ampicilliniresistens</name>
    <dbReference type="NCBI Taxonomy" id="1298735"/>
    <lineage>
        <taxon>Bacteria</taxon>
        <taxon>Pseudomonadati</taxon>
        <taxon>Pseudomonadota</taxon>
        <taxon>Alphaproteobacteria</taxon>
        <taxon>Maricaulales</taxon>
        <taxon>Robiginitomaculaceae</taxon>
        <taxon>Algimonas</taxon>
    </lineage>
</organism>
<dbReference type="EMBL" id="BSNK01000001">
    <property type="protein sequence ID" value="GLQ22454.1"/>
    <property type="molecule type" value="Genomic_DNA"/>
</dbReference>
<dbReference type="InterPro" id="IPR050300">
    <property type="entry name" value="GDXG_lipolytic_enzyme"/>
</dbReference>
<keyword evidence="1" id="KW-0378">Hydrolase</keyword>
<dbReference type="InterPro" id="IPR029058">
    <property type="entry name" value="AB_hydrolase_fold"/>
</dbReference>
<dbReference type="Pfam" id="PF20434">
    <property type="entry name" value="BD-FAE"/>
    <property type="match status" value="1"/>
</dbReference>
<keyword evidence="2" id="KW-1133">Transmembrane helix</keyword>
<dbReference type="RefSeq" id="WP_284386844.1">
    <property type="nucleotide sequence ID" value="NZ_BSNK01000001.1"/>
</dbReference>
<gene>
    <name evidence="4" type="ORF">GCM10007853_03280</name>
</gene>
<dbReference type="Proteomes" id="UP001161391">
    <property type="component" value="Unassembled WGS sequence"/>
</dbReference>
<evidence type="ECO:0000313" key="5">
    <source>
        <dbReference type="Proteomes" id="UP001161391"/>
    </source>
</evidence>